<keyword evidence="4 5" id="KW-0472">Membrane</keyword>
<sequence>MKIAVIIVRILVGLMFLFSSIVVLFKLVPTPELKGGVKVFMEGINASGYLLPFIKITELVCSIAFITGRFVTLATVLIFPVMLNIVLFHAFLDPAGLPTVIALLIGVLFLAYANRKNYAALFAVK</sequence>
<protein>
    <submittedName>
        <fullName evidence="6">Membrane protein YphA (DoxX/SURF4 family)</fullName>
    </submittedName>
</protein>
<dbReference type="Proteomes" id="UP001247620">
    <property type="component" value="Unassembled WGS sequence"/>
</dbReference>
<comment type="caution">
    <text evidence="6">The sequence shown here is derived from an EMBL/GenBank/DDBJ whole genome shotgun (WGS) entry which is preliminary data.</text>
</comment>
<comment type="subcellular location">
    <subcellularLocation>
        <location evidence="1">Membrane</location>
        <topology evidence="1">Multi-pass membrane protein</topology>
    </subcellularLocation>
</comment>
<evidence type="ECO:0000256" key="4">
    <source>
        <dbReference type="ARBA" id="ARBA00023136"/>
    </source>
</evidence>
<evidence type="ECO:0000313" key="6">
    <source>
        <dbReference type="EMBL" id="MDR6943559.1"/>
    </source>
</evidence>
<evidence type="ECO:0000256" key="5">
    <source>
        <dbReference type="SAM" id="Phobius"/>
    </source>
</evidence>
<feature type="transmembrane region" description="Helical" evidence="5">
    <location>
        <begin position="97"/>
        <end position="113"/>
    </location>
</feature>
<evidence type="ECO:0000256" key="2">
    <source>
        <dbReference type="ARBA" id="ARBA00022692"/>
    </source>
</evidence>
<dbReference type="EMBL" id="JAVDUU010000003">
    <property type="protein sequence ID" value="MDR6943559.1"/>
    <property type="molecule type" value="Genomic_DNA"/>
</dbReference>
<dbReference type="RefSeq" id="WP_310098017.1">
    <property type="nucleotide sequence ID" value="NZ_JAVDUU010000003.1"/>
</dbReference>
<evidence type="ECO:0000313" key="7">
    <source>
        <dbReference type="Proteomes" id="UP001247620"/>
    </source>
</evidence>
<dbReference type="InterPro" id="IPR032808">
    <property type="entry name" value="DoxX"/>
</dbReference>
<keyword evidence="3 5" id="KW-1133">Transmembrane helix</keyword>
<feature type="transmembrane region" description="Helical" evidence="5">
    <location>
        <begin position="48"/>
        <end position="66"/>
    </location>
</feature>
<name>A0ABU1TE05_9SPHI</name>
<gene>
    <name evidence="6" type="ORF">J2W55_003412</name>
</gene>
<organism evidence="6 7">
    <name type="scientific">Mucilaginibacter pocheonensis</name>
    <dbReference type="NCBI Taxonomy" id="398050"/>
    <lineage>
        <taxon>Bacteria</taxon>
        <taxon>Pseudomonadati</taxon>
        <taxon>Bacteroidota</taxon>
        <taxon>Sphingobacteriia</taxon>
        <taxon>Sphingobacteriales</taxon>
        <taxon>Sphingobacteriaceae</taxon>
        <taxon>Mucilaginibacter</taxon>
    </lineage>
</organism>
<reference evidence="6 7" key="1">
    <citation type="submission" date="2023-07" db="EMBL/GenBank/DDBJ databases">
        <title>Sorghum-associated microbial communities from plants grown in Nebraska, USA.</title>
        <authorList>
            <person name="Schachtman D."/>
        </authorList>
    </citation>
    <scope>NUCLEOTIDE SEQUENCE [LARGE SCALE GENOMIC DNA]</scope>
    <source>
        <strain evidence="6 7">3262</strain>
    </source>
</reference>
<evidence type="ECO:0000256" key="1">
    <source>
        <dbReference type="ARBA" id="ARBA00004141"/>
    </source>
</evidence>
<proteinExistence type="predicted"/>
<feature type="transmembrane region" description="Helical" evidence="5">
    <location>
        <begin position="73"/>
        <end position="91"/>
    </location>
</feature>
<accession>A0ABU1TE05</accession>
<feature type="transmembrane region" description="Helical" evidence="5">
    <location>
        <begin position="7"/>
        <end position="28"/>
    </location>
</feature>
<keyword evidence="7" id="KW-1185">Reference proteome</keyword>
<evidence type="ECO:0000256" key="3">
    <source>
        <dbReference type="ARBA" id="ARBA00022989"/>
    </source>
</evidence>
<dbReference type="Pfam" id="PF07681">
    <property type="entry name" value="DoxX"/>
    <property type="match status" value="1"/>
</dbReference>
<keyword evidence="2 5" id="KW-0812">Transmembrane</keyword>